<proteinExistence type="predicted"/>
<organism evidence="3 4">
    <name type="scientific">Diatrype stigma</name>
    <dbReference type="NCBI Taxonomy" id="117547"/>
    <lineage>
        <taxon>Eukaryota</taxon>
        <taxon>Fungi</taxon>
        <taxon>Dikarya</taxon>
        <taxon>Ascomycota</taxon>
        <taxon>Pezizomycotina</taxon>
        <taxon>Sordariomycetes</taxon>
        <taxon>Xylariomycetidae</taxon>
        <taxon>Xylariales</taxon>
        <taxon>Diatrypaceae</taxon>
        <taxon>Diatrype</taxon>
    </lineage>
</organism>
<sequence>MTFYTDLFALNKNTTLENFPLGVPLEDWAQQGYHPRMAIGLGDNSTILRVLKDGNHIASRTWSMFFGWTGATYNAQLDGTFVFGGYDRAKVDGQGYPQDLNQQDPRCQTQMLVTIDDIVLHFPNGTDASIVAGTPDGPFDACVVPDFPGLMTIANDPYMNMFMEHTNTVITKRSFGLSYYSLLYDDGAEPFQGDLTIDIRDGPSVRIPNKQLVMPERYIREEDGQIMANYSRSNLLINALQNINADDLSQLGQQFLSSAYLMVNQDSRQFTLWSADPTRVEDLVGINEEGQDVTQWCNSEPVAVPSPSESVTPPSSGDDGGGLGPGAIAGIAICGVLILASIIGVTLWKRRRGRGTVVPNPGPPSDAPVNQAGAERDFQPTYSEMGADTWTKQGPIELQGADVTEPHVQISGRQGQLPLSEQRYELIG</sequence>
<dbReference type="Proteomes" id="UP001320420">
    <property type="component" value="Unassembled WGS sequence"/>
</dbReference>
<evidence type="ECO:0000256" key="2">
    <source>
        <dbReference type="SAM" id="Phobius"/>
    </source>
</evidence>
<evidence type="ECO:0000313" key="4">
    <source>
        <dbReference type="Proteomes" id="UP001320420"/>
    </source>
</evidence>
<comment type="caution">
    <text evidence="3">The sequence shown here is derived from an EMBL/GenBank/DDBJ whole genome shotgun (WGS) entry which is preliminary data.</text>
</comment>
<reference evidence="3 4" key="1">
    <citation type="submission" date="2024-02" db="EMBL/GenBank/DDBJ databases">
        <title>De novo assembly and annotation of 12 fungi associated with fruit tree decline syndrome in Ontario, Canada.</title>
        <authorList>
            <person name="Sulman M."/>
            <person name="Ellouze W."/>
            <person name="Ilyukhin E."/>
        </authorList>
    </citation>
    <scope>NUCLEOTIDE SEQUENCE [LARGE SCALE GENOMIC DNA]</scope>
    <source>
        <strain evidence="3 4">M11/M66-122</strain>
    </source>
</reference>
<dbReference type="EMBL" id="JAKJXP020000004">
    <property type="protein sequence ID" value="KAK7757026.1"/>
    <property type="molecule type" value="Genomic_DNA"/>
</dbReference>
<feature type="compositionally biased region" description="Low complexity" evidence="1">
    <location>
        <begin position="299"/>
        <end position="316"/>
    </location>
</feature>
<dbReference type="InterPro" id="IPR021109">
    <property type="entry name" value="Peptidase_aspartic_dom_sf"/>
</dbReference>
<dbReference type="AlphaFoldDB" id="A0AAN9YU29"/>
<keyword evidence="2" id="KW-0472">Membrane</keyword>
<feature type="region of interest" description="Disordered" evidence="1">
    <location>
        <begin position="299"/>
        <end position="322"/>
    </location>
</feature>
<keyword evidence="2" id="KW-0812">Transmembrane</keyword>
<name>A0AAN9YU29_9PEZI</name>
<dbReference type="Gene3D" id="2.40.70.10">
    <property type="entry name" value="Acid Proteases"/>
    <property type="match status" value="1"/>
</dbReference>
<keyword evidence="4" id="KW-1185">Reference proteome</keyword>
<accession>A0AAN9YU29</accession>
<evidence type="ECO:0000256" key="1">
    <source>
        <dbReference type="SAM" id="MobiDB-lite"/>
    </source>
</evidence>
<keyword evidence="2" id="KW-1133">Transmembrane helix</keyword>
<feature type="transmembrane region" description="Helical" evidence="2">
    <location>
        <begin position="323"/>
        <end position="348"/>
    </location>
</feature>
<gene>
    <name evidence="3" type="ORF">SLS62_001042</name>
</gene>
<dbReference type="SUPFAM" id="SSF50630">
    <property type="entry name" value="Acid proteases"/>
    <property type="match status" value="1"/>
</dbReference>
<protein>
    <recommendedName>
        <fullName evidence="5">Peptidase A1 domain-containing protein</fullName>
    </recommendedName>
</protein>
<evidence type="ECO:0000313" key="3">
    <source>
        <dbReference type="EMBL" id="KAK7757026.1"/>
    </source>
</evidence>
<evidence type="ECO:0008006" key="5">
    <source>
        <dbReference type="Google" id="ProtNLM"/>
    </source>
</evidence>